<gene>
    <name evidence="7" type="ORF">J120_03525</name>
</gene>
<dbReference type="STRING" id="1306947.J120_03525"/>
<feature type="transmembrane region" description="Helical" evidence="5">
    <location>
        <begin position="12"/>
        <end position="31"/>
    </location>
</feature>
<dbReference type="GO" id="GO:0008360">
    <property type="term" value="P:regulation of cell shape"/>
    <property type="evidence" value="ECO:0007669"/>
    <property type="project" value="UniProtKB-KW"/>
</dbReference>
<evidence type="ECO:0000313" key="8">
    <source>
        <dbReference type="Proteomes" id="UP000032214"/>
    </source>
</evidence>
<dbReference type="InterPro" id="IPR042177">
    <property type="entry name" value="Cell/Rod_1"/>
</dbReference>
<dbReference type="Pfam" id="PF04085">
    <property type="entry name" value="MreC"/>
    <property type="match status" value="1"/>
</dbReference>
<comment type="caution">
    <text evidence="7">The sequence shown here is derived from an EMBL/GenBank/DDBJ whole genome shotgun (WGS) entry which is preliminary data.</text>
</comment>
<name>A0A0D2K542_9BACT</name>
<keyword evidence="8" id="KW-1185">Reference proteome</keyword>
<evidence type="ECO:0000313" key="7">
    <source>
        <dbReference type="EMBL" id="KIX85342.1"/>
    </source>
</evidence>
<evidence type="ECO:0000256" key="3">
    <source>
        <dbReference type="ARBA" id="ARBA00022960"/>
    </source>
</evidence>
<comment type="similarity">
    <text evidence="1">Belongs to the MreC family.</text>
</comment>
<dbReference type="Proteomes" id="UP000032214">
    <property type="component" value="Unassembled WGS sequence"/>
</dbReference>
<evidence type="ECO:0000256" key="2">
    <source>
        <dbReference type="ARBA" id="ARBA00013855"/>
    </source>
</evidence>
<keyword evidence="5" id="KW-0812">Transmembrane</keyword>
<keyword evidence="5" id="KW-0472">Membrane</keyword>
<dbReference type="Gene3D" id="2.40.10.340">
    <property type="entry name" value="Rod shape-determining protein MreC, domain 1"/>
    <property type="match status" value="1"/>
</dbReference>
<evidence type="ECO:0000259" key="6">
    <source>
        <dbReference type="Pfam" id="PF04085"/>
    </source>
</evidence>
<dbReference type="EMBL" id="ARQD01000002">
    <property type="protein sequence ID" value="KIX85342.1"/>
    <property type="molecule type" value="Genomic_DNA"/>
</dbReference>
<dbReference type="Gene3D" id="2.40.10.350">
    <property type="entry name" value="Rod shape-determining protein MreC, domain 2"/>
    <property type="match status" value="1"/>
</dbReference>
<keyword evidence="5" id="KW-1133">Transmembrane helix</keyword>
<dbReference type="InterPro" id="IPR042175">
    <property type="entry name" value="Cell/Rod_MreC_2"/>
</dbReference>
<keyword evidence="3" id="KW-0133">Cell shape</keyword>
<dbReference type="PANTHER" id="PTHR34138:SF1">
    <property type="entry name" value="CELL SHAPE-DETERMINING PROTEIN MREC"/>
    <property type="match status" value="1"/>
</dbReference>
<evidence type="ECO:0000256" key="1">
    <source>
        <dbReference type="ARBA" id="ARBA00009369"/>
    </source>
</evidence>
<organism evidence="7 8">
    <name type="scientific">candidate division TM6 bacterium JCVI TM6SC1</name>
    <dbReference type="NCBI Taxonomy" id="1306947"/>
    <lineage>
        <taxon>Bacteria</taxon>
        <taxon>Candidatus Babelota</taxon>
        <taxon>Vermiphilus</taxon>
    </lineage>
</organism>
<accession>A0A0D2K542</accession>
<evidence type="ECO:0000256" key="4">
    <source>
        <dbReference type="ARBA" id="ARBA00032089"/>
    </source>
</evidence>
<dbReference type="PANTHER" id="PTHR34138">
    <property type="entry name" value="CELL SHAPE-DETERMINING PROTEIN MREC"/>
    <property type="match status" value="1"/>
</dbReference>
<feature type="domain" description="Rod shape-determining protein MreC beta-barrel core" evidence="6">
    <location>
        <begin position="120"/>
        <end position="264"/>
    </location>
</feature>
<dbReference type="GO" id="GO:0005886">
    <property type="term" value="C:plasma membrane"/>
    <property type="evidence" value="ECO:0007669"/>
    <property type="project" value="TreeGrafter"/>
</dbReference>
<sequence>MNYKPMIARLKKTLWVLVTVCTVAIFIRFVAQKIDWYSSYIMYPILKMHANYVDPTRAYFQERSTAQELSCALKALMTDYTTLSARYIQLLGTSDFNAHTQSLQEFSKRYKSDQCRTVQVLARHIGSDAHFILIDAGERENIEKDMVVVHGNSLVGRVIEVYPHYSKVLLITDVRCKVATFCAATKTVGVFGGANHCTAGQLDHISHLMPIQVGDVVLSSGEGGLFARGFGIGTIERFTKDHLLYDITVKPFIDPRSMNYCTVLYSVVPQLSDKI</sequence>
<dbReference type="InterPro" id="IPR055342">
    <property type="entry name" value="MreC_beta-barrel_core"/>
</dbReference>
<dbReference type="eggNOG" id="COG1792">
    <property type="taxonomic scope" value="Bacteria"/>
</dbReference>
<dbReference type="AlphaFoldDB" id="A0A0D2K542"/>
<dbReference type="InterPro" id="IPR007221">
    <property type="entry name" value="MreC"/>
</dbReference>
<reference evidence="7 8" key="1">
    <citation type="journal article" date="2013" name="Proc. Natl. Acad. Sci. U.S.A.">
        <title>Candidate phylum TM6 genome recovered from a hospital sink biofilm provides genomic insights into this uncultivated phylum.</title>
        <authorList>
            <person name="McLean J.S."/>
            <person name="Lombardo M.J."/>
            <person name="Badger J.H."/>
            <person name="Edlund A."/>
            <person name="Novotny M."/>
            <person name="Yee-Greenbaum J."/>
            <person name="Vyahhi N."/>
            <person name="Hall A.P."/>
            <person name="Yang Y."/>
            <person name="Dupont C.L."/>
            <person name="Ziegler M.G."/>
            <person name="Chitsaz H."/>
            <person name="Allen A.E."/>
            <person name="Yooseph S."/>
            <person name="Tesler G."/>
            <person name="Pevzner P.A."/>
            <person name="Friedman R.M."/>
            <person name="Nealson K.H."/>
            <person name="Venter J.C."/>
            <person name="Lasken R.S."/>
        </authorList>
    </citation>
    <scope>NUCLEOTIDE SEQUENCE [LARGE SCALE GENOMIC DNA]</scope>
    <source>
        <strain evidence="7 8">TM6SC1</strain>
    </source>
</reference>
<protein>
    <recommendedName>
        <fullName evidence="2">Cell shape-determining protein MreC</fullName>
    </recommendedName>
    <alternativeName>
        <fullName evidence="4">Cell shape protein MreC</fullName>
    </alternativeName>
</protein>
<proteinExistence type="inferred from homology"/>
<evidence type="ECO:0000256" key="5">
    <source>
        <dbReference type="SAM" id="Phobius"/>
    </source>
</evidence>